<dbReference type="EMBL" id="CP009928">
    <property type="protein sequence ID" value="AKK73135.1"/>
    <property type="molecule type" value="Genomic_DNA"/>
</dbReference>
<dbReference type="Proteomes" id="UP000035213">
    <property type="component" value="Chromosome"/>
</dbReference>
<dbReference type="AlphaFoldDB" id="A0A0G3M3F0"/>
<sequence>MTSKKNPGVEYDVKTPIKRNPISRYFVKGLWEDMEGKEITEANLGDRVRFHLQMKNIDSPEGKKVHLELREWDKFDFLLYILSFVNKELIGYKNAREYETINIVATDPENKEILTEWELNENSEIIIPLLLDENALTKMVTNDAGRDLELYFRCRYIDEGYMPEIVELPWENQDYLKVKPKPLAEPIIFVHASDKHLLPAIYSADDGSPWYIAAMKNGLYANKVNTLTKPYGIVDQKMSAGLEKRAYDIAIRNLEKKNFFSSIRKGATSEYYYYDISEIDNRFEKEIKKAVNIDSKTSANIPKGINAIEYESGKGLAGKIKIVGEVLGIFGVLSNMAALLRGAADHNVPTPPIIPPFVTMEVEKMMEENNEFIIQHWNLELQKAIMQGKTVTTNFLENNNINREKNLGFKVIDMTEDGIKKILTREIIAIKDSEDSNSPKMLESLSSLGEGNRDSGLLIQSKENLDRYNRLTTFHYIHAIFVNNLKI</sequence>
<proteinExistence type="predicted"/>
<accession>A0A0G3M3F0</accession>
<dbReference type="PATRIC" id="fig|1324352.5.peg.2373"/>
<dbReference type="STRING" id="1324352.OK18_11375"/>
<evidence type="ECO:0000313" key="2">
    <source>
        <dbReference type="Proteomes" id="UP000035213"/>
    </source>
</evidence>
<dbReference type="OrthoDB" id="1261782at2"/>
<evidence type="ECO:0000313" key="1">
    <source>
        <dbReference type="EMBL" id="AKK73135.1"/>
    </source>
</evidence>
<protein>
    <submittedName>
        <fullName evidence="1">Uncharacterized protein</fullName>
    </submittedName>
</protein>
<reference evidence="1 2" key="1">
    <citation type="submission" date="2014-11" db="EMBL/GenBank/DDBJ databases">
        <authorList>
            <person name="Park G.-S."/>
            <person name="Hong S.-J."/>
            <person name="Jung B.K."/>
            <person name="Khan A.R."/>
            <person name="Kwak Y."/>
            <person name="Shin J.-H."/>
        </authorList>
    </citation>
    <scope>NUCLEOTIDE SEQUENCE [LARGE SCALE GENOMIC DNA]</scope>
    <source>
        <strain evidence="1 2">DSM 27622</strain>
    </source>
</reference>
<organism evidence="1 2">
    <name type="scientific">Chryseobacterium gallinarum</name>
    <dbReference type="NCBI Taxonomy" id="1324352"/>
    <lineage>
        <taxon>Bacteria</taxon>
        <taxon>Pseudomonadati</taxon>
        <taxon>Bacteroidota</taxon>
        <taxon>Flavobacteriia</taxon>
        <taxon>Flavobacteriales</taxon>
        <taxon>Weeksellaceae</taxon>
        <taxon>Chryseobacterium group</taxon>
        <taxon>Chryseobacterium</taxon>
    </lineage>
</organism>
<name>A0A0G3M3F0_CHRGL</name>
<gene>
    <name evidence="1" type="ORF">OK18_11375</name>
</gene>
<dbReference type="KEGG" id="cgn:OK18_11375"/>
<dbReference type="RefSeq" id="WP_053328058.1">
    <property type="nucleotide sequence ID" value="NZ_CP009928.1"/>
</dbReference>